<evidence type="ECO:0000313" key="4">
    <source>
        <dbReference type="Proteomes" id="UP000248646"/>
    </source>
</evidence>
<keyword evidence="1" id="KW-0560">Oxidoreductase</keyword>
<dbReference type="Gene3D" id="2.30.110.10">
    <property type="entry name" value="Electron Transport, Fmn-binding Protein, Chain A"/>
    <property type="match status" value="1"/>
</dbReference>
<dbReference type="InterPro" id="IPR050268">
    <property type="entry name" value="NADH-dep_flavin_reductase"/>
</dbReference>
<dbReference type="GO" id="GO:0042602">
    <property type="term" value="F:riboflavin reductase (NADPH) activity"/>
    <property type="evidence" value="ECO:0007669"/>
    <property type="project" value="TreeGrafter"/>
</dbReference>
<accession>A0A2W7MNR2</accession>
<comment type="caution">
    <text evidence="3">The sequence shown here is derived from an EMBL/GenBank/DDBJ whole genome shotgun (WGS) entry which is preliminary data.</text>
</comment>
<dbReference type="SUPFAM" id="SSF50475">
    <property type="entry name" value="FMN-binding split barrel"/>
    <property type="match status" value="1"/>
</dbReference>
<proteinExistence type="predicted"/>
<feature type="domain" description="Flavin reductase like" evidence="2">
    <location>
        <begin position="10"/>
        <end position="150"/>
    </location>
</feature>
<dbReference type="PANTHER" id="PTHR30466">
    <property type="entry name" value="FLAVIN REDUCTASE"/>
    <property type="match status" value="1"/>
</dbReference>
<dbReference type="PANTHER" id="PTHR30466:SF1">
    <property type="entry name" value="FMN REDUCTASE (NADH) RUTF"/>
    <property type="match status" value="1"/>
</dbReference>
<evidence type="ECO:0000259" key="2">
    <source>
        <dbReference type="SMART" id="SM00903"/>
    </source>
</evidence>
<dbReference type="OrthoDB" id="9792858at2"/>
<evidence type="ECO:0000313" key="3">
    <source>
        <dbReference type="EMBL" id="PZX08330.1"/>
    </source>
</evidence>
<protein>
    <submittedName>
        <fullName evidence="3">Flavin reductase (DIM6/NTAB) family NADH-FMN oxidoreductase RutF</fullName>
    </submittedName>
</protein>
<keyword evidence="4" id="KW-1185">Reference proteome</keyword>
<dbReference type="RefSeq" id="WP_111438913.1">
    <property type="nucleotide sequence ID" value="NZ_QKZI01000001.1"/>
</dbReference>
<dbReference type="InterPro" id="IPR012349">
    <property type="entry name" value="Split_barrel_FMN-bd"/>
</dbReference>
<evidence type="ECO:0000256" key="1">
    <source>
        <dbReference type="ARBA" id="ARBA00023002"/>
    </source>
</evidence>
<organism evidence="3 4">
    <name type="scientific">Psychrobacillus insolitus</name>
    <dbReference type="NCBI Taxonomy" id="1461"/>
    <lineage>
        <taxon>Bacteria</taxon>
        <taxon>Bacillati</taxon>
        <taxon>Bacillota</taxon>
        <taxon>Bacilli</taxon>
        <taxon>Bacillales</taxon>
        <taxon>Bacillaceae</taxon>
        <taxon>Psychrobacillus</taxon>
    </lineage>
</organism>
<dbReference type="GO" id="GO:0006208">
    <property type="term" value="P:pyrimidine nucleobase catabolic process"/>
    <property type="evidence" value="ECO:0007669"/>
    <property type="project" value="TreeGrafter"/>
</dbReference>
<gene>
    <name evidence="3" type="ORF">C7437_1011454</name>
</gene>
<name>A0A2W7MNR2_9BACI</name>
<dbReference type="GO" id="GO:0010181">
    <property type="term" value="F:FMN binding"/>
    <property type="evidence" value="ECO:0007669"/>
    <property type="project" value="InterPro"/>
</dbReference>
<reference evidence="3 4" key="1">
    <citation type="submission" date="2018-06" db="EMBL/GenBank/DDBJ databases">
        <title>Genomic Encyclopedia of Type Strains, Phase IV (KMG-IV): sequencing the most valuable type-strain genomes for metagenomic binning, comparative biology and taxonomic classification.</title>
        <authorList>
            <person name="Goeker M."/>
        </authorList>
    </citation>
    <scope>NUCLEOTIDE SEQUENCE [LARGE SCALE GENOMIC DNA]</scope>
    <source>
        <strain evidence="3 4">DSM 5</strain>
    </source>
</reference>
<dbReference type="EMBL" id="QKZI01000001">
    <property type="protein sequence ID" value="PZX08330.1"/>
    <property type="molecule type" value="Genomic_DNA"/>
</dbReference>
<dbReference type="SMART" id="SM00903">
    <property type="entry name" value="Flavin_Reduct"/>
    <property type="match status" value="1"/>
</dbReference>
<dbReference type="Pfam" id="PF01613">
    <property type="entry name" value="Flavin_Reduct"/>
    <property type="match status" value="1"/>
</dbReference>
<dbReference type="AlphaFoldDB" id="A0A2W7MNR2"/>
<dbReference type="Proteomes" id="UP000248646">
    <property type="component" value="Unassembled WGS sequence"/>
</dbReference>
<dbReference type="InterPro" id="IPR002563">
    <property type="entry name" value="Flavin_Rdtase-like_dom"/>
</dbReference>
<sequence>MDSREFRNAMGKFATGVTVISTDVDGDYHGMTANGFMSISLDPALVAISIGERAQTLKLIQESKRFGVSILAKEQLDISKRFAGQVNVEESFQFDVSNGFPVVAGALVQIICRVEQEIQAGDHTIFLGHPEQVYVKDGEPLLFASGQYASLNPQYVTS</sequence>